<protein>
    <submittedName>
        <fullName evidence="1">Erythromycin esterase</fullName>
        <ecNumber evidence="1">3.1.1.-</ecNumber>
    </submittedName>
</protein>
<dbReference type="Gene3D" id="3.40.1660.10">
    <property type="entry name" value="EreA-like (biosynthetic domain)"/>
    <property type="match status" value="1"/>
</dbReference>
<dbReference type="PANTHER" id="PTHR31299:SF0">
    <property type="entry name" value="ESTERASE, PUTATIVE (AFU_ORTHOLOGUE AFUA_1G05850)-RELATED"/>
    <property type="match status" value="1"/>
</dbReference>
<dbReference type="InterPro" id="IPR052036">
    <property type="entry name" value="Hydrolase/PRTase-associated"/>
</dbReference>
<dbReference type="SUPFAM" id="SSF159501">
    <property type="entry name" value="EreA/ChaN-like"/>
    <property type="match status" value="1"/>
</dbReference>
<evidence type="ECO:0000313" key="2">
    <source>
        <dbReference type="Proteomes" id="UP001519272"/>
    </source>
</evidence>
<sequence>MNSGFKKVLLSTVVCSLCVLGVGQVAYMSEVPITPHANLITSVLTEKNDSYADLMFLKTILKDKRLVSLGEATHGASEYNSVKVRLVKFLHEQLGYNVIAFESNLSDATVAYEEIDKLTPKQLMENAIYGVWQVEENLPLFEYIAEQSKSDHPLILTGFDSQVSTDLFINYIEDWFAKVDKSKAKAFEQTERWYERLNMIDKIEDFNSQHKKMKEKYIALQSFVKNNQVELSKNQGNPKLISIIERVFQNRIDMLDNYHPHIVNLLAGEEPEKNVKLGSYERDHVMAGNVDWLANSLYPNENIILWGHNYHIRKNNSTMITEHNGFGYDHQPYPTMGEMLPFSLKQNGYVIGLYAYEGSSSKNNGEEEQVKPHVNGSLEQILATDMGTARFIDMKDTTLSPATEWMYTPRTAKAWGVLDEKMIPRDQYDGILLIKKIHPSKH</sequence>
<dbReference type="Gene3D" id="1.20.1440.30">
    <property type="entry name" value="Biosynthetic Protein domain"/>
    <property type="match status" value="1"/>
</dbReference>
<dbReference type="Pfam" id="PF05139">
    <property type="entry name" value="Erythro_esteras"/>
    <property type="match status" value="1"/>
</dbReference>
<dbReference type="EMBL" id="JAGGKG010000002">
    <property type="protein sequence ID" value="MBP1903983.1"/>
    <property type="molecule type" value="Genomic_DNA"/>
</dbReference>
<comment type="caution">
    <text evidence="1">The sequence shown here is derived from an EMBL/GenBank/DDBJ whole genome shotgun (WGS) entry which is preliminary data.</text>
</comment>
<dbReference type="Proteomes" id="UP001519272">
    <property type="component" value="Unassembled WGS sequence"/>
</dbReference>
<accession>A0ABS4FN29</accession>
<dbReference type="InterPro" id="IPR007815">
    <property type="entry name" value="Emycin_Estase"/>
</dbReference>
<dbReference type="RefSeq" id="WP_210087667.1">
    <property type="nucleotide sequence ID" value="NZ_JAGGKG010000002.1"/>
</dbReference>
<gene>
    <name evidence="1" type="ORF">J2Z32_000600</name>
</gene>
<proteinExistence type="predicted"/>
<dbReference type="GO" id="GO:0016787">
    <property type="term" value="F:hydrolase activity"/>
    <property type="evidence" value="ECO:0007669"/>
    <property type="project" value="UniProtKB-KW"/>
</dbReference>
<dbReference type="EC" id="3.1.1.-" evidence="1"/>
<dbReference type="CDD" id="cd14728">
    <property type="entry name" value="Ere-like"/>
    <property type="match status" value="1"/>
</dbReference>
<dbReference type="Gene3D" id="3.30.1870.10">
    <property type="entry name" value="EreA-like, domain 2"/>
    <property type="match status" value="1"/>
</dbReference>
<keyword evidence="2" id="KW-1185">Reference proteome</keyword>
<keyword evidence="1" id="KW-0378">Hydrolase</keyword>
<evidence type="ECO:0000313" key="1">
    <source>
        <dbReference type="EMBL" id="MBP1903983.1"/>
    </source>
</evidence>
<dbReference type="PANTHER" id="PTHR31299">
    <property type="entry name" value="ESTERASE, PUTATIVE (AFU_ORTHOLOGUE AFUA_1G05850)-RELATED"/>
    <property type="match status" value="1"/>
</dbReference>
<organism evidence="1 2">
    <name type="scientific">Paenibacillus turicensis</name>
    <dbReference type="NCBI Taxonomy" id="160487"/>
    <lineage>
        <taxon>Bacteria</taxon>
        <taxon>Bacillati</taxon>
        <taxon>Bacillota</taxon>
        <taxon>Bacilli</taxon>
        <taxon>Bacillales</taxon>
        <taxon>Paenibacillaceae</taxon>
        <taxon>Paenibacillus</taxon>
    </lineage>
</organism>
<reference evidence="1 2" key="1">
    <citation type="submission" date="2021-03" db="EMBL/GenBank/DDBJ databases">
        <title>Genomic Encyclopedia of Type Strains, Phase IV (KMG-IV): sequencing the most valuable type-strain genomes for metagenomic binning, comparative biology and taxonomic classification.</title>
        <authorList>
            <person name="Goeker M."/>
        </authorList>
    </citation>
    <scope>NUCLEOTIDE SEQUENCE [LARGE SCALE GENOMIC DNA]</scope>
    <source>
        <strain evidence="1 2">DSM 14349</strain>
    </source>
</reference>
<name>A0ABS4FN29_9BACL</name>